<dbReference type="Pfam" id="PF01040">
    <property type="entry name" value="UbiA"/>
    <property type="match status" value="1"/>
</dbReference>
<comment type="similarity">
    <text evidence="4">In the C-terminal section; belongs to the UbiA prenyltransferase family. Protoheme IX farnesyltransferase subfamily.</text>
</comment>
<evidence type="ECO:0000313" key="12">
    <source>
        <dbReference type="EMBL" id="TYO76509.1"/>
    </source>
</evidence>
<feature type="transmembrane region" description="Helical" evidence="11">
    <location>
        <begin position="118"/>
        <end position="137"/>
    </location>
</feature>
<comment type="subcellular location">
    <subcellularLocation>
        <location evidence="2 11">Cell membrane</location>
        <topology evidence="2 11">Multi-pass membrane protein</topology>
    </subcellularLocation>
</comment>
<sequence length="483" mass="50512">MLNGGRCESDRLSVPTRKLRLRTAVSRNTATQFVAVLAAAAMGVYSLLVLGATTSLTGAASACQTWPSCNGQWFALQSLDLVVVWGHRTAAALTGLAVVGAAVLAWRTGASRRVRTAVTLALALYPVQVVIGAYTAMSAGAAPFTGVHLTLGVGIFASLVVALAWTLDAQTGDLPSAEWEGEPRHTDDGDPTQPGIVRAYVQLMKPRLMWLLCLVAGAGMALASSQLGAGQQLSAATVVLTLGGGVLSIGASGTFNHVLEREQDEKMARTDDRPVVTDRIPPRNALAFGVVLGVASLAAFAAVNLLTAVLGLTAIAFYSIVYTLVLKPNTRQSTVIGGAAGALPALIGWVAVTGAVGVGGVVLAGVIFLWTPAHFYNLALAYKDDYERGGFPLMPVVEGEAKTRRHIVYYIGATLASAVVLAELTGLGPLYAATTVLLGAVFLYFAIRLHRERDRRAAMRSFHASNAYLGCLLVAVVLDTMVV</sequence>
<dbReference type="AlphaFoldDB" id="A0A663A7Y5"/>
<evidence type="ECO:0000256" key="6">
    <source>
        <dbReference type="ARBA" id="ARBA00022692"/>
    </source>
</evidence>
<dbReference type="InterPro" id="IPR006369">
    <property type="entry name" value="Protohaem_IX_farnesylTrfase"/>
</dbReference>
<feature type="transmembrane region" description="Helical" evidence="11">
    <location>
        <begin position="149"/>
        <end position="167"/>
    </location>
</feature>
<reference evidence="12 13" key="1">
    <citation type="submission" date="2019-07" db="EMBL/GenBank/DDBJ databases">
        <title>Genomic Encyclopedia of Archaeal and Bacterial Type Strains, Phase II (KMG-II): from individual species to whole genera.</title>
        <authorList>
            <person name="Goeker M."/>
        </authorList>
    </citation>
    <scope>NUCLEOTIDE SEQUENCE [LARGE SCALE GENOMIC DNA]</scope>
    <source>
        <strain evidence="12 13">DSM 3754</strain>
    </source>
</reference>
<evidence type="ECO:0000256" key="2">
    <source>
        <dbReference type="ARBA" id="ARBA00004651"/>
    </source>
</evidence>
<keyword evidence="7 11" id="KW-1133">Transmembrane helix</keyword>
<feature type="transmembrane region" description="Helical" evidence="11">
    <location>
        <begin position="85"/>
        <end position="106"/>
    </location>
</feature>
<feature type="transmembrane region" description="Helical" evidence="11">
    <location>
        <begin position="333"/>
        <end position="352"/>
    </location>
</feature>
<gene>
    <name evidence="11" type="primary">ctaB</name>
    <name evidence="12" type="ORF">APQ99_01146</name>
</gene>
<dbReference type="InterPro" id="IPR044878">
    <property type="entry name" value="UbiA_sf"/>
</dbReference>
<feature type="transmembrane region" description="Helical" evidence="11">
    <location>
        <begin position="208"/>
        <end position="229"/>
    </location>
</feature>
<evidence type="ECO:0000256" key="7">
    <source>
        <dbReference type="ARBA" id="ARBA00022989"/>
    </source>
</evidence>
<dbReference type="HAMAP" id="MF_00154">
    <property type="entry name" value="CyoE_CtaB"/>
    <property type="match status" value="1"/>
</dbReference>
<comment type="similarity">
    <text evidence="11">Belongs to the UbiA prenyltransferase family. Protoheme IX farnesyltransferase subfamily.</text>
</comment>
<feature type="transmembrane region" description="Helical" evidence="11">
    <location>
        <begin position="285"/>
        <end position="303"/>
    </location>
</feature>
<evidence type="ECO:0000256" key="4">
    <source>
        <dbReference type="ARBA" id="ARBA00010223"/>
    </source>
</evidence>
<evidence type="ECO:0000313" key="13">
    <source>
        <dbReference type="Proteomes" id="UP000323075"/>
    </source>
</evidence>
<keyword evidence="9 11" id="KW-0472">Membrane</keyword>
<evidence type="ECO:0000256" key="10">
    <source>
        <dbReference type="ARBA" id="ARBA00047690"/>
    </source>
</evidence>
<dbReference type="PANTHER" id="PTHR43448:SF2">
    <property type="entry name" value="PROTOHEME IX FARNESYLTRANSFERASE, MITOCHONDRIAL"/>
    <property type="match status" value="1"/>
</dbReference>
<dbReference type="Proteomes" id="UP000323075">
    <property type="component" value="Unassembled WGS sequence"/>
</dbReference>
<name>A0A663A7Y5_HALS9</name>
<dbReference type="UniPathway" id="UPA00834">
    <property type="reaction ID" value="UER00712"/>
</dbReference>
<feature type="transmembrane region" description="Helical" evidence="11">
    <location>
        <begin position="358"/>
        <end position="379"/>
    </location>
</feature>
<protein>
    <recommendedName>
        <fullName evidence="11">Protoheme IX farnesyltransferase</fullName>
        <ecNumber evidence="11">2.5.1.141</ecNumber>
    </recommendedName>
    <alternativeName>
        <fullName evidence="11">Heme B farnesyltransferase</fullName>
    </alternativeName>
    <alternativeName>
        <fullName evidence="11">Heme O synthase</fullName>
    </alternativeName>
</protein>
<feature type="transmembrane region" description="Helical" evidence="11">
    <location>
        <begin position="430"/>
        <end position="449"/>
    </location>
</feature>
<dbReference type="PANTHER" id="PTHR43448">
    <property type="entry name" value="PROTOHEME IX FARNESYLTRANSFERASE, MITOCHONDRIAL"/>
    <property type="match status" value="1"/>
</dbReference>
<dbReference type="Gene3D" id="1.20.120.1780">
    <property type="entry name" value="UbiA prenyltransferase"/>
    <property type="match status" value="1"/>
</dbReference>
<dbReference type="GO" id="GO:0008495">
    <property type="term" value="F:protoheme IX farnesyltransferase activity"/>
    <property type="evidence" value="ECO:0007669"/>
    <property type="project" value="UniProtKB-UniRule"/>
</dbReference>
<organism evidence="12 13">
    <name type="scientific">Halobacterium salinarum (strain ATCC 33171 / DSM 3754 / JCM 8978 / NBRC 102687 / NCIMB 764 / 91-R6)</name>
    <dbReference type="NCBI Taxonomy" id="2597657"/>
    <lineage>
        <taxon>Archaea</taxon>
        <taxon>Methanobacteriati</taxon>
        <taxon>Methanobacteriota</taxon>
        <taxon>Stenosarchaea group</taxon>
        <taxon>Halobacteria</taxon>
        <taxon>Halobacteriales</taxon>
        <taxon>Halobacteriaceae</taxon>
        <taxon>Halobacterium</taxon>
    </lineage>
</organism>
<comment type="caution">
    <text evidence="12">The sequence shown here is derived from an EMBL/GenBank/DDBJ whole genome shotgun (WGS) entry which is preliminary data.</text>
</comment>
<proteinExistence type="inferred from homology"/>
<dbReference type="GO" id="GO:0005886">
    <property type="term" value="C:plasma membrane"/>
    <property type="evidence" value="ECO:0007669"/>
    <property type="project" value="UniProtKB-SubCell"/>
</dbReference>
<feature type="transmembrane region" description="Helical" evidence="11">
    <location>
        <begin position="461"/>
        <end position="478"/>
    </location>
</feature>
<feature type="transmembrane region" description="Helical" evidence="11">
    <location>
        <begin position="235"/>
        <end position="259"/>
    </location>
</feature>
<keyword evidence="5 11" id="KW-0808">Transferase</keyword>
<feature type="transmembrane region" description="Helical" evidence="11">
    <location>
        <begin position="30"/>
        <end position="52"/>
    </location>
</feature>
<comment type="function">
    <text evidence="1 11">Converts heme B (protoheme IX) to heme O by substitution of the vinyl group on carbon 2 of heme B porphyrin ring with a hydroxyethyl farnesyl side group.</text>
</comment>
<keyword evidence="11" id="KW-1003">Cell membrane</keyword>
<evidence type="ECO:0000256" key="3">
    <source>
        <dbReference type="ARBA" id="ARBA00004919"/>
    </source>
</evidence>
<dbReference type="NCBIfam" id="NF003349">
    <property type="entry name" value="PRK04375.1-2"/>
    <property type="match status" value="1"/>
</dbReference>
<dbReference type="EMBL" id="VRYN01000002">
    <property type="protein sequence ID" value="TYO76509.1"/>
    <property type="molecule type" value="Genomic_DNA"/>
</dbReference>
<evidence type="ECO:0000256" key="11">
    <source>
        <dbReference type="HAMAP-Rule" id="MF_00154"/>
    </source>
</evidence>
<dbReference type="Gene3D" id="1.10.357.140">
    <property type="entry name" value="UbiA prenyltransferase"/>
    <property type="match status" value="1"/>
</dbReference>
<dbReference type="CDD" id="cd13957">
    <property type="entry name" value="PT_UbiA_Cox10"/>
    <property type="match status" value="1"/>
</dbReference>
<feature type="transmembrane region" description="Helical" evidence="11">
    <location>
        <begin position="407"/>
        <end position="424"/>
    </location>
</feature>
<feature type="transmembrane region" description="Helical" evidence="11">
    <location>
        <begin position="309"/>
        <end position="326"/>
    </location>
</feature>
<comment type="catalytic activity">
    <reaction evidence="10 11">
        <text>heme b + (2E,6E)-farnesyl diphosphate + H2O = Fe(II)-heme o + diphosphate</text>
        <dbReference type="Rhea" id="RHEA:28070"/>
        <dbReference type="ChEBI" id="CHEBI:15377"/>
        <dbReference type="ChEBI" id="CHEBI:33019"/>
        <dbReference type="ChEBI" id="CHEBI:60344"/>
        <dbReference type="ChEBI" id="CHEBI:60530"/>
        <dbReference type="ChEBI" id="CHEBI:175763"/>
        <dbReference type="EC" id="2.5.1.141"/>
    </reaction>
</comment>
<evidence type="ECO:0000256" key="1">
    <source>
        <dbReference type="ARBA" id="ARBA00004019"/>
    </source>
</evidence>
<keyword evidence="6 11" id="KW-0812">Transmembrane</keyword>
<comment type="caution">
    <text evidence="11">Lacks conserved residue(s) required for the propagation of feature annotation.</text>
</comment>
<comment type="pathway">
    <text evidence="3 11">Porphyrin-containing compound metabolism; heme O biosynthesis; heme O from protoheme: step 1/1.</text>
</comment>
<evidence type="ECO:0000256" key="8">
    <source>
        <dbReference type="ARBA" id="ARBA00023133"/>
    </source>
</evidence>
<dbReference type="GO" id="GO:0048034">
    <property type="term" value="P:heme O biosynthetic process"/>
    <property type="evidence" value="ECO:0007669"/>
    <property type="project" value="UniProtKB-UniRule"/>
</dbReference>
<evidence type="ECO:0000256" key="9">
    <source>
        <dbReference type="ARBA" id="ARBA00023136"/>
    </source>
</evidence>
<dbReference type="NCBIfam" id="TIGR01473">
    <property type="entry name" value="cyoE_ctaB"/>
    <property type="match status" value="1"/>
</dbReference>
<accession>A0A663A7Y5</accession>
<keyword evidence="8 11" id="KW-0350">Heme biosynthesis</keyword>
<evidence type="ECO:0000256" key="5">
    <source>
        <dbReference type="ARBA" id="ARBA00022679"/>
    </source>
</evidence>
<dbReference type="InterPro" id="IPR000537">
    <property type="entry name" value="UbiA_prenyltransferase"/>
</dbReference>
<comment type="miscellaneous">
    <text evidence="11">Carbon 2 of the heme B porphyrin ring is defined according to the Fischer nomenclature.</text>
</comment>
<dbReference type="EC" id="2.5.1.141" evidence="11"/>